<reference evidence="4" key="1">
    <citation type="journal article" date="2010" name="Genome Biol.">
        <title>Genome sequence of the necrotrophic plant pathogen Pythium ultimum reveals original pathogenicity mechanisms and effector repertoire.</title>
        <authorList>
            <person name="Levesque C.A."/>
            <person name="Brouwer H."/>
            <person name="Cano L."/>
            <person name="Hamilton J.P."/>
            <person name="Holt C."/>
            <person name="Huitema E."/>
            <person name="Raffaele S."/>
            <person name="Robideau G.P."/>
            <person name="Thines M."/>
            <person name="Win J."/>
            <person name="Zerillo M.M."/>
            <person name="Beakes G.W."/>
            <person name="Boore J.L."/>
            <person name="Busam D."/>
            <person name="Dumas B."/>
            <person name="Ferriera S."/>
            <person name="Fuerstenberg S.I."/>
            <person name="Gachon C.M."/>
            <person name="Gaulin E."/>
            <person name="Govers F."/>
            <person name="Grenville-Briggs L."/>
            <person name="Horner N."/>
            <person name="Hostetler J."/>
            <person name="Jiang R.H."/>
            <person name="Johnson J."/>
            <person name="Krajaejun T."/>
            <person name="Lin H."/>
            <person name="Meijer H.J."/>
            <person name="Moore B."/>
            <person name="Morris P."/>
            <person name="Phuntmart V."/>
            <person name="Puiu D."/>
            <person name="Shetty J."/>
            <person name="Stajich J.E."/>
            <person name="Tripathy S."/>
            <person name="Wawra S."/>
            <person name="van West P."/>
            <person name="Whitty B.R."/>
            <person name="Coutinho P.M."/>
            <person name="Henrissat B."/>
            <person name="Martin F."/>
            <person name="Thomas P.D."/>
            <person name="Tyler B.M."/>
            <person name="De Vries R.P."/>
            <person name="Kamoun S."/>
            <person name="Yandell M."/>
            <person name="Tisserat N."/>
            <person name="Buell C.R."/>
        </authorList>
    </citation>
    <scope>NUCLEOTIDE SEQUENCE</scope>
    <source>
        <strain evidence="4">DAOM:BR144</strain>
    </source>
</reference>
<name>K3X1M2_GLOUD</name>
<dbReference type="VEuPathDB" id="FungiDB:PYU1_G011097"/>
<dbReference type="eggNOG" id="ENOG502S47F">
    <property type="taxonomic scope" value="Eukaryota"/>
</dbReference>
<evidence type="ECO:0008006" key="5">
    <source>
        <dbReference type="Google" id="ProtNLM"/>
    </source>
</evidence>
<feature type="compositionally biased region" description="Basic and acidic residues" evidence="2">
    <location>
        <begin position="16"/>
        <end position="28"/>
    </location>
</feature>
<dbReference type="HOGENOM" id="CLU_706941_0_0_1"/>
<dbReference type="AlphaFoldDB" id="K3X1M2"/>
<dbReference type="EnsemblProtists" id="PYU1_T011121">
    <property type="protein sequence ID" value="PYU1_T011121"/>
    <property type="gene ID" value="PYU1_G011097"/>
</dbReference>
<feature type="region of interest" description="Disordered" evidence="2">
    <location>
        <begin position="8"/>
        <end position="69"/>
    </location>
</feature>
<dbReference type="Gene3D" id="1.20.5.170">
    <property type="match status" value="1"/>
</dbReference>
<keyword evidence="1" id="KW-0175">Coiled coil</keyword>
<dbReference type="GO" id="GO:0003700">
    <property type="term" value="F:DNA-binding transcription factor activity"/>
    <property type="evidence" value="ECO:0007669"/>
    <property type="project" value="InterPro"/>
</dbReference>
<evidence type="ECO:0000256" key="2">
    <source>
        <dbReference type="SAM" id="MobiDB-lite"/>
    </source>
</evidence>
<dbReference type="InterPro" id="IPR046347">
    <property type="entry name" value="bZIP_sf"/>
</dbReference>
<protein>
    <recommendedName>
        <fullName evidence="5">BZIP domain-containing protein</fullName>
    </recommendedName>
</protein>
<proteinExistence type="predicted"/>
<feature type="coiled-coil region" evidence="1">
    <location>
        <begin position="148"/>
        <end position="175"/>
    </location>
</feature>
<feature type="compositionally biased region" description="Basic and acidic residues" evidence="2">
    <location>
        <begin position="56"/>
        <end position="69"/>
    </location>
</feature>
<organism evidence="3 4">
    <name type="scientific">Globisporangium ultimum (strain ATCC 200006 / CBS 805.95 / DAOM BR144)</name>
    <name type="common">Pythium ultimum</name>
    <dbReference type="NCBI Taxonomy" id="431595"/>
    <lineage>
        <taxon>Eukaryota</taxon>
        <taxon>Sar</taxon>
        <taxon>Stramenopiles</taxon>
        <taxon>Oomycota</taxon>
        <taxon>Peronosporomycetes</taxon>
        <taxon>Pythiales</taxon>
        <taxon>Pythiaceae</taxon>
        <taxon>Globisporangium</taxon>
    </lineage>
</organism>
<feature type="region of interest" description="Disordered" evidence="2">
    <location>
        <begin position="99"/>
        <end position="131"/>
    </location>
</feature>
<evidence type="ECO:0000256" key="1">
    <source>
        <dbReference type="SAM" id="Coils"/>
    </source>
</evidence>
<keyword evidence="4" id="KW-1185">Reference proteome</keyword>
<dbReference type="InParanoid" id="K3X1M2"/>
<evidence type="ECO:0000313" key="4">
    <source>
        <dbReference type="Proteomes" id="UP000019132"/>
    </source>
</evidence>
<evidence type="ECO:0000313" key="3">
    <source>
        <dbReference type="EnsemblProtists" id="PYU1_T011121"/>
    </source>
</evidence>
<reference evidence="3" key="3">
    <citation type="submission" date="2015-02" db="UniProtKB">
        <authorList>
            <consortium name="EnsemblProtists"/>
        </authorList>
    </citation>
    <scope>IDENTIFICATION</scope>
    <source>
        <strain evidence="3">DAOM BR144</strain>
    </source>
</reference>
<dbReference type="EMBL" id="GL376606">
    <property type="status" value="NOT_ANNOTATED_CDS"/>
    <property type="molecule type" value="Genomic_DNA"/>
</dbReference>
<dbReference type="SUPFAM" id="SSF57959">
    <property type="entry name" value="Leucine zipper domain"/>
    <property type="match status" value="1"/>
</dbReference>
<dbReference type="Proteomes" id="UP000019132">
    <property type="component" value="Unassembled WGS sequence"/>
</dbReference>
<sequence length="391" mass="45721">MVERHYAQLRSMARHFRPDDRSSGEQEGRMSGYVPDSSHRPSYQRAYLDEEEYVDLEERRRSGQDRELPYAHDQSRVNAMRDERERFFRMDQVTLEFSRSSNSSDAFSDAMLDSSSTSSDPMVSKKARRKEQCRVNQANYRKRKRMYETKLSGQIKILEDEIQELQARKVALGTTAPTLLPVTAAAQTPTAVSSNDPIASIGDFYHALESAPWEVFPLNEHRGQGGHQQRLQYPALRTLFDRQQQEFESMESFQWQWLWYREHFDVFHLLVTSSERLDAGDQVIIRISAQLHLQIQQSSMKIEREEEKEELWRGRSGRSFNGKGRRGWDAKTLVCPVLQQFEFHFMEREMTRITSEIDWIAGVTALVNCPPEYTLAFLDEFIDRTVDRVVA</sequence>
<reference evidence="4" key="2">
    <citation type="submission" date="2010-04" db="EMBL/GenBank/DDBJ databases">
        <authorList>
            <person name="Buell R."/>
            <person name="Hamilton J."/>
            <person name="Hostetler J."/>
        </authorList>
    </citation>
    <scope>NUCLEOTIDE SEQUENCE [LARGE SCALE GENOMIC DNA]</scope>
    <source>
        <strain evidence="4">DAOM:BR144</strain>
    </source>
</reference>
<dbReference type="CDD" id="cd14686">
    <property type="entry name" value="bZIP"/>
    <property type="match status" value="1"/>
</dbReference>
<feature type="compositionally biased region" description="Low complexity" evidence="2">
    <location>
        <begin position="99"/>
        <end position="124"/>
    </location>
</feature>
<accession>K3X1M2</accession>